<dbReference type="AlphaFoldDB" id="A0A016VVM4"/>
<organism evidence="3 4">
    <name type="scientific">Ancylostoma ceylanicum</name>
    <dbReference type="NCBI Taxonomy" id="53326"/>
    <lineage>
        <taxon>Eukaryota</taxon>
        <taxon>Metazoa</taxon>
        <taxon>Ecdysozoa</taxon>
        <taxon>Nematoda</taxon>
        <taxon>Chromadorea</taxon>
        <taxon>Rhabditida</taxon>
        <taxon>Rhabditina</taxon>
        <taxon>Rhabditomorpha</taxon>
        <taxon>Strongyloidea</taxon>
        <taxon>Ancylostomatidae</taxon>
        <taxon>Ancylostomatinae</taxon>
        <taxon>Ancylostoma</taxon>
    </lineage>
</organism>
<feature type="compositionally biased region" description="Polar residues" evidence="1">
    <location>
        <begin position="130"/>
        <end position="139"/>
    </location>
</feature>
<feature type="compositionally biased region" description="Polar residues" evidence="1">
    <location>
        <begin position="79"/>
        <end position="93"/>
    </location>
</feature>
<reference evidence="4" key="1">
    <citation type="journal article" date="2015" name="Nat. Genet.">
        <title>The genome and transcriptome of the zoonotic hookworm Ancylostoma ceylanicum identify infection-specific gene families.</title>
        <authorList>
            <person name="Schwarz E.M."/>
            <person name="Hu Y."/>
            <person name="Antoshechkin I."/>
            <person name="Miller M.M."/>
            <person name="Sternberg P.W."/>
            <person name="Aroian R.V."/>
        </authorList>
    </citation>
    <scope>NUCLEOTIDE SEQUENCE</scope>
    <source>
        <strain evidence="4">HY135</strain>
    </source>
</reference>
<keyword evidence="4" id="KW-1185">Reference proteome</keyword>
<accession>A0A016VVM4</accession>
<comment type="caution">
    <text evidence="3">The sequence shown here is derived from an EMBL/GenBank/DDBJ whole genome shotgun (WGS) entry which is preliminary data.</text>
</comment>
<evidence type="ECO:0000313" key="3">
    <source>
        <dbReference type="EMBL" id="EYC31639.1"/>
    </source>
</evidence>
<proteinExistence type="predicted"/>
<evidence type="ECO:0000256" key="1">
    <source>
        <dbReference type="SAM" id="MobiDB-lite"/>
    </source>
</evidence>
<evidence type="ECO:0000313" key="4">
    <source>
        <dbReference type="Proteomes" id="UP000024635"/>
    </source>
</evidence>
<evidence type="ECO:0000256" key="2">
    <source>
        <dbReference type="SAM" id="SignalP"/>
    </source>
</evidence>
<feature type="compositionally biased region" description="Basic residues" evidence="1">
    <location>
        <begin position="94"/>
        <end position="105"/>
    </location>
</feature>
<gene>
    <name evidence="3" type="primary">Acey_s0003.g1163</name>
    <name evidence="3" type="ORF">Y032_0003g1163</name>
</gene>
<dbReference type="Proteomes" id="UP000024635">
    <property type="component" value="Unassembled WGS sequence"/>
</dbReference>
<feature type="signal peptide" evidence="2">
    <location>
        <begin position="1"/>
        <end position="19"/>
    </location>
</feature>
<name>A0A016VVM4_9BILA</name>
<protein>
    <recommendedName>
        <fullName evidence="5">Secreted protein</fullName>
    </recommendedName>
</protein>
<keyword evidence="2" id="KW-0732">Signal</keyword>
<sequence length="139" mass="15592">MNSIYFVFASLLLIQRSDASFPAAFHAVYYSLARGRANPSASLKIFRLLTLCTLLWSSSSSLSRCARCSDLLPVLVPNGLSSPSKRASQCRRSSPTRKRASHRCLHSIPCEESTQEPLGDLEQRKDWKTSDSTAQMYRF</sequence>
<feature type="chain" id="PRO_5001493859" description="Secreted protein" evidence="2">
    <location>
        <begin position="20"/>
        <end position="139"/>
    </location>
</feature>
<dbReference type="EMBL" id="JARK01001339">
    <property type="protein sequence ID" value="EYC31639.1"/>
    <property type="molecule type" value="Genomic_DNA"/>
</dbReference>
<evidence type="ECO:0008006" key="5">
    <source>
        <dbReference type="Google" id="ProtNLM"/>
    </source>
</evidence>
<feature type="region of interest" description="Disordered" evidence="1">
    <location>
        <begin position="78"/>
        <end position="139"/>
    </location>
</feature>